<evidence type="ECO:0000256" key="7">
    <source>
        <dbReference type="ARBA" id="ARBA00022801"/>
    </source>
</evidence>
<evidence type="ECO:0000256" key="5">
    <source>
        <dbReference type="ARBA" id="ARBA00022605"/>
    </source>
</evidence>
<evidence type="ECO:0000256" key="9">
    <source>
        <dbReference type="ARBA" id="ARBA00023299"/>
    </source>
</evidence>
<dbReference type="eggNOG" id="COG3830">
    <property type="taxonomic scope" value="Bacteria"/>
</dbReference>
<dbReference type="SFLD" id="SFLDG01136">
    <property type="entry name" value="C1.6:_Phosphoserine_Phosphatas"/>
    <property type="match status" value="1"/>
</dbReference>
<dbReference type="Gene3D" id="3.40.50.1000">
    <property type="entry name" value="HAD superfamily/HAD-like"/>
    <property type="match status" value="1"/>
</dbReference>
<dbReference type="PANTHER" id="PTHR43344">
    <property type="entry name" value="PHOSPHOSERINE PHOSPHATASE"/>
    <property type="match status" value="1"/>
</dbReference>
<feature type="active site" description="Nucleophile" evidence="13">
    <location>
        <position position="196"/>
    </location>
</feature>
<keyword evidence="8" id="KW-0460">Magnesium</keyword>
<feature type="domain" description="Rhodanese" evidence="14">
    <location>
        <begin position="266"/>
        <end position="296"/>
    </location>
</feature>
<dbReference type="SFLD" id="SFLDG01137">
    <property type="entry name" value="C1.6.1:_Phosphoserine_Phosphat"/>
    <property type="match status" value="1"/>
</dbReference>
<dbReference type="HOGENOM" id="CLU_036368_0_0_0"/>
<dbReference type="InterPro" id="IPR001763">
    <property type="entry name" value="Rhodanese-like_dom"/>
</dbReference>
<sequence>MSEIILVNITGKDRPGLLTRITGVLAEHDLNVLDIGQAVIHDYISLGLLVEIPAPQQASSMIKDLLFTGHELGIEVRFRPTTLEAYEEWVHEQGKSRYVITLLGRKLSAAQISRVAAVCSANNLNIDVITRLTGRPSLLNPAQMPKASVQMTVSGHLADEAAIRGQLLPLSMEIGVDISFHADDIYRRNRRLVVFDMDSTLIQAEVIDELAKEAGVGAEVSAITAAAMRGELDFRQSLTRRVGLLAGLPATTLETVAARLRLTDGAELVASTLKRLGYKIGIISGGFDYFGRRLQTQLGFDYMHANQLEISEGRLTGRVLGEIIDGPRKAALLREIAAAEGLRLEQTIAVGDGANDLPMLSIAGLGVAFHAKPVVRQQASSAISDMGLDGLLFLIGIREREILLPA</sequence>
<evidence type="ECO:0000256" key="1">
    <source>
        <dbReference type="ARBA" id="ARBA00001946"/>
    </source>
</evidence>
<dbReference type="CDD" id="cd04870">
    <property type="entry name" value="ACT_PSP_1"/>
    <property type="match status" value="1"/>
</dbReference>
<dbReference type="InterPro" id="IPR045865">
    <property type="entry name" value="ACT-like_dom_sf"/>
</dbReference>
<evidence type="ECO:0000256" key="10">
    <source>
        <dbReference type="ARBA" id="ARBA00031693"/>
    </source>
</evidence>
<name>E1IBY6_9CHLR</name>
<dbReference type="InterPro" id="IPR036412">
    <property type="entry name" value="HAD-like_sf"/>
</dbReference>
<evidence type="ECO:0000259" key="14">
    <source>
        <dbReference type="PROSITE" id="PS50206"/>
    </source>
</evidence>
<dbReference type="GO" id="GO:0036424">
    <property type="term" value="F:L-phosphoserine phosphatase activity"/>
    <property type="evidence" value="ECO:0007669"/>
    <property type="project" value="InterPro"/>
</dbReference>
<comment type="catalytic activity">
    <reaction evidence="11">
        <text>O-phospho-L-serine + H2O = L-serine + phosphate</text>
        <dbReference type="Rhea" id="RHEA:21208"/>
        <dbReference type="ChEBI" id="CHEBI:15377"/>
        <dbReference type="ChEBI" id="CHEBI:33384"/>
        <dbReference type="ChEBI" id="CHEBI:43474"/>
        <dbReference type="ChEBI" id="CHEBI:57524"/>
        <dbReference type="EC" id="3.1.3.3"/>
    </reaction>
</comment>
<evidence type="ECO:0000256" key="11">
    <source>
        <dbReference type="ARBA" id="ARBA00048138"/>
    </source>
</evidence>
<organism evidence="16 17">
    <name type="scientific">Oscillochloris trichoides DG-6</name>
    <dbReference type="NCBI Taxonomy" id="765420"/>
    <lineage>
        <taxon>Bacteria</taxon>
        <taxon>Bacillati</taxon>
        <taxon>Chloroflexota</taxon>
        <taxon>Chloroflexia</taxon>
        <taxon>Chloroflexales</taxon>
        <taxon>Chloroflexineae</taxon>
        <taxon>Oscillochloridaceae</taxon>
        <taxon>Oscillochloris</taxon>
    </lineage>
</organism>
<evidence type="ECO:0000256" key="8">
    <source>
        <dbReference type="ARBA" id="ARBA00022842"/>
    </source>
</evidence>
<dbReference type="NCBIfam" id="TIGR00338">
    <property type="entry name" value="serB"/>
    <property type="match status" value="1"/>
</dbReference>
<dbReference type="PROSITE" id="PS51671">
    <property type="entry name" value="ACT"/>
    <property type="match status" value="1"/>
</dbReference>
<dbReference type="GO" id="GO:0006564">
    <property type="term" value="P:L-serine biosynthetic process"/>
    <property type="evidence" value="ECO:0007669"/>
    <property type="project" value="UniProtKB-KW"/>
</dbReference>
<feature type="domain" description="ACT" evidence="15">
    <location>
        <begin position="6"/>
        <end position="79"/>
    </location>
</feature>
<accession>E1IBY6</accession>
<comment type="caution">
    <text evidence="16">The sequence shown here is derived from an EMBL/GenBank/DDBJ whole genome shotgun (WGS) entry which is preliminary data.</text>
</comment>
<dbReference type="EMBL" id="ADVR01000017">
    <property type="protein sequence ID" value="EFO81314.1"/>
    <property type="molecule type" value="Genomic_DNA"/>
</dbReference>
<dbReference type="PANTHER" id="PTHR43344:SF2">
    <property type="entry name" value="PHOSPHOSERINE PHOSPHATASE"/>
    <property type="match status" value="1"/>
</dbReference>
<dbReference type="NCBIfam" id="TIGR01488">
    <property type="entry name" value="HAD-SF-IB"/>
    <property type="match status" value="1"/>
</dbReference>
<dbReference type="AlphaFoldDB" id="E1IBY6"/>
<dbReference type="SFLD" id="SFLDS00003">
    <property type="entry name" value="Haloacid_Dehalogenase"/>
    <property type="match status" value="1"/>
</dbReference>
<reference evidence="16 17" key="1">
    <citation type="journal article" date="2011" name="J. Bacteriol.">
        <title>Draft genome sequence of the anoxygenic filamentous phototrophic bacterium Oscillochloris trichoides subsp. DG-6.</title>
        <authorList>
            <person name="Kuznetsov B.B."/>
            <person name="Ivanovsky R.N."/>
            <person name="Keppen O.I."/>
            <person name="Sukhacheva M.V."/>
            <person name="Bumazhkin B.K."/>
            <person name="Patutina E.O."/>
            <person name="Beletsky A.V."/>
            <person name="Mardanov A.V."/>
            <person name="Baslerov R.V."/>
            <person name="Panteleeva A.N."/>
            <person name="Kolganova T.V."/>
            <person name="Ravin N.V."/>
            <person name="Skryabin K.G."/>
        </authorList>
    </citation>
    <scope>NUCLEOTIDE SEQUENCE [LARGE SCALE GENOMIC DNA]</scope>
    <source>
        <strain evidence="16 17">DG-6</strain>
    </source>
</reference>
<dbReference type="OrthoDB" id="9790031at2"/>
<dbReference type="CDD" id="cd04871">
    <property type="entry name" value="ACT_PSP_2"/>
    <property type="match status" value="1"/>
</dbReference>
<comment type="similarity">
    <text evidence="3">Belongs to the HAD-like hydrolase superfamily. SerB family.</text>
</comment>
<evidence type="ECO:0000256" key="4">
    <source>
        <dbReference type="ARBA" id="ARBA00012640"/>
    </source>
</evidence>
<dbReference type="PROSITE" id="PS50206">
    <property type="entry name" value="RHODANESE_3"/>
    <property type="match status" value="1"/>
</dbReference>
<dbReference type="STRING" id="765420.OSCT_0837"/>
<comment type="catalytic activity">
    <reaction evidence="12">
        <text>O-phospho-D-serine + H2O = D-serine + phosphate</text>
        <dbReference type="Rhea" id="RHEA:24873"/>
        <dbReference type="ChEBI" id="CHEBI:15377"/>
        <dbReference type="ChEBI" id="CHEBI:35247"/>
        <dbReference type="ChEBI" id="CHEBI:43474"/>
        <dbReference type="ChEBI" id="CHEBI:58680"/>
        <dbReference type="EC" id="3.1.3.3"/>
    </reaction>
</comment>
<comment type="pathway">
    <text evidence="2">Amino-acid biosynthesis; L-serine biosynthesis; L-serine from 3-phospho-D-glycerate: step 3/3.</text>
</comment>
<comment type="cofactor">
    <cofactor evidence="1">
        <name>Mg(2+)</name>
        <dbReference type="ChEBI" id="CHEBI:18420"/>
    </cofactor>
</comment>
<evidence type="ECO:0000256" key="3">
    <source>
        <dbReference type="ARBA" id="ARBA00009184"/>
    </source>
</evidence>
<dbReference type="Pfam" id="PF21086">
    <property type="entry name" value="ACT_PSP_2"/>
    <property type="match status" value="1"/>
</dbReference>
<keyword evidence="9" id="KW-0718">Serine biosynthesis</keyword>
<protein>
    <recommendedName>
        <fullName evidence="4">phosphoserine phosphatase</fullName>
        <ecNumber evidence="4">3.1.3.3</ecNumber>
    </recommendedName>
    <alternativeName>
        <fullName evidence="10">O-phosphoserine phosphohydrolase</fullName>
    </alternativeName>
</protein>
<dbReference type="EC" id="3.1.3.3" evidence="4"/>
<dbReference type="eggNOG" id="COG0560">
    <property type="taxonomic scope" value="Bacteria"/>
</dbReference>
<gene>
    <name evidence="16" type="ORF">OSCT_0837</name>
</gene>
<evidence type="ECO:0000256" key="13">
    <source>
        <dbReference type="PIRSR" id="PIRSR604469-1"/>
    </source>
</evidence>
<evidence type="ECO:0000259" key="15">
    <source>
        <dbReference type="PROSITE" id="PS51671"/>
    </source>
</evidence>
<keyword evidence="17" id="KW-1185">Reference proteome</keyword>
<dbReference type="Gene3D" id="3.30.70.260">
    <property type="match status" value="2"/>
</dbReference>
<dbReference type="SUPFAM" id="SSF56784">
    <property type="entry name" value="HAD-like"/>
    <property type="match status" value="1"/>
</dbReference>
<evidence type="ECO:0000313" key="16">
    <source>
        <dbReference type="EMBL" id="EFO81314.1"/>
    </source>
</evidence>
<dbReference type="GO" id="GO:0000287">
    <property type="term" value="F:magnesium ion binding"/>
    <property type="evidence" value="ECO:0007669"/>
    <property type="project" value="TreeGrafter"/>
</dbReference>
<evidence type="ECO:0000256" key="12">
    <source>
        <dbReference type="ARBA" id="ARBA00048523"/>
    </source>
</evidence>
<keyword evidence="6" id="KW-0479">Metal-binding</keyword>
<evidence type="ECO:0000256" key="2">
    <source>
        <dbReference type="ARBA" id="ARBA00005135"/>
    </source>
</evidence>
<dbReference type="SUPFAM" id="SSF55021">
    <property type="entry name" value="ACT-like"/>
    <property type="match status" value="1"/>
</dbReference>
<dbReference type="SFLD" id="SFLDF00029">
    <property type="entry name" value="phosphoserine_phosphatase"/>
    <property type="match status" value="1"/>
</dbReference>
<keyword evidence="7 16" id="KW-0378">Hydrolase</keyword>
<proteinExistence type="inferred from homology"/>
<dbReference type="Pfam" id="PF12710">
    <property type="entry name" value="HAD"/>
    <property type="match status" value="1"/>
</dbReference>
<feature type="active site" description="Proton donor" evidence="13">
    <location>
        <position position="198"/>
    </location>
</feature>
<dbReference type="Pfam" id="PF13740">
    <property type="entry name" value="ACT_6"/>
    <property type="match status" value="1"/>
</dbReference>
<dbReference type="InterPro" id="IPR004469">
    <property type="entry name" value="PSP"/>
</dbReference>
<dbReference type="InterPro" id="IPR049148">
    <property type="entry name" value="PSP_ACT"/>
</dbReference>
<dbReference type="InterPro" id="IPR023214">
    <property type="entry name" value="HAD_sf"/>
</dbReference>
<evidence type="ECO:0000256" key="6">
    <source>
        <dbReference type="ARBA" id="ARBA00022723"/>
    </source>
</evidence>
<dbReference type="CDD" id="cd07500">
    <property type="entry name" value="HAD_PSP"/>
    <property type="match status" value="1"/>
</dbReference>
<dbReference type="Proteomes" id="UP000054010">
    <property type="component" value="Unassembled WGS sequence"/>
</dbReference>
<dbReference type="InterPro" id="IPR002912">
    <property type="entry name" value="ACT_dom"/>
</dbReference>
<dbReference type="InterPro" id="IPR050582">
    <property type="entry name" value="HAD-like_SerB"/>
</dbReference>
<evidence type="ECO:0000313" key="17">
    <source>
        <dbReference type="Proteomes" id="UP000054010"/>
    </source>
</evidence>
<dbReference type="GO" id="GO:0005737">
    <property type="term" value="C:cytoplasm"/>
    <property type="evidence" value="ECO:0007669"/>
    <property type="project" value="TreeGrafter"/>
</dbReference>
<dbReference type="UniPathway" id="UPA00135">
    <property type="reaction ID" value="UER00198"/>
</dbReference>
<keyword evidence="5" id="KW-0028">Amino-acid biosynthesis</keyword>